<dbReference type="InterPro" id="IPR006203">
    <property type="entry name" value="GHMP_knse_ATP-bd_CS"/>
</dbReference>
<evidence type="ECO:0000256" key="5">
    <source>
        <dbReference type="ARBA" id="ARBA00022516"/>
    </source>
</evidence>
<dbReference type="PANTHER" id="PTHR43290:SF2">
    <property type="entry name" value="MEVALONATE KINASE"/>
    <property type="match status" value="1"/>
</dbReference>
<feature type="active site" description="Proton acceptor" evidence="14">
    <location>
        <position position="137"/>
    </location>
</feature>
<comment type="subcellular location">
    <subcellularLocation>
        <location evidence="1 14">Cytoplasm</location>
    </subcellularLocation>
</comment>
<reference evidence="17" key="1">
    <citation type="journal article" date="2020" name="mSystems">
        <title>Genome- and Community-Level Interaction Insights into Carbon Utilization and Element Cycling Functions of Hydrothermarchaeota in Hydrothermal Sediment.</title>
        <authorList>
            <person name="Zhou Z."/>
            <person name="Liu Y."/>
            <person name="Xu W."/>
            <person name="Pan J."/>
            <person name="Luo Z.H."/>
            <person name="Li M."/>
        </authorList>
    </citation>
    <scope>NUCLEOTIDE SEQUENCE [LARGE SCALE GENOMIC DNA]</scope>
    <source>
        <strain evidence="17">SpSt-26</strain>
    </source>
</reference>
<evidence type="ECO:0000256" key="7">
    <source>
        <dbReference type="ARBA" id="ARBA00022741"/>
    </source>
</evidence>
<dbReference type="Pfam" id="PF08544">
    <property type="entry name" value="GHMP_kinases_C"/>
    <property type="match status" value="1"/>
</dbReference>
<dbReference type="Gene3D" id="3.30.70.890">
    <property type="entry name" value="GHMP kinase, C-terminal domain"/>
    <property type="match status" value="1"/>
</dbReference>
<evidence type="ECO:0000256" key="6">
    <source>
        <dbReference type="ARBA" id="ARBA00022679"/>
    </source>
</evidence>
<dbReference type="GO" id="GO:0019287">
    <property type="term" value="P:isopentenyl diphosphate biosynthetic process, mevalonate pathway"/>
    <property type="evidence" value="ECO:0007669"/>
    <property type="project" value="UniProtKB-UniRule"/>
</dbReference>
<dbReference type="AlphaFoldDB" id="A0A7J2TKP2"/>
<dbReference type="EC" id="2.7.1.36" evidence="3 14"/>
<evidence type="ECO:0000259" key="15">
    <source>
        <dbReference type="Pfam" id="PF00288"/>
    </source>
</evidence>
<keyword evidence="7 14" id="KW-0547">Nucleotide-binding</keyword>
<keyword evidence="6 14" id="KW-0808">Transferase</keyword>
<organism evidence="17">
    <name type="scientific">Archaeoglobus fulgidus</name>
    <dbReference type="NCBI Taxonomy" id="2234"/>
    <lineage>
        <taxon>Archaea</taxon>
        <taxon>Methanobacteriati</taxon>
        <taxon>Methanobacteriota</taxon>
        <taxon>Archaeoglobi</taxon>
        <taxon>Archaeoglobales</taxon>
        <taxon>Archaeoglobaceae</taxon>
        <taxon>Archaeoglobus</taxon>
    </lineage>
</organism>
<comment type="caution">
    <text evidence="17">The sequence shown here is derived from an EMBL/GenBank/DDBJ whole genome shotgun (WGS) entry which is preliminary data.</text>
</comment>
<dbReference type="InterPro" id="IPR014721">
    <property type="entry name" value="Ribsml_uS5_D2-typ_fold_subgr"/>
</dbReference>
<dbReference type="PROSITE" id="PS00627">
    <property type="entry name" value="GHMP_KINASES_ATP"/>
    <property type="match status" value="1"/>
</dbReference>
<dbReference type="UniPathway" id="UPA00057">
    <property type="reaction ID" value="UER00098"/>
</dbReference>
<dbReference type="GO" id="GO:0000287">
    <property type="term" value="F:magnesium ion binding"/>
    <property type="evidence" value="ECO:0007669"/>
    <property type="project" value="UniProtKB-UniRule"/>
</dbReference>
<comment type="catalytic activity">
    <reaction evidence="14">
        <text>(R)-mevalonate + ATP = (R)-5-phosphomevalonate + ADP + H(+)</text>
        <dbReference type="Rhea" id="RHEA:17065"/>
        <dbReference type="ChEBI" id="CHEBI:15378"/>
        <dbReference type="ChEBI" id="CHEBI:30616"/>
        <dbReference type="ChEBI" id="CHEBI:36464"/>
        <dbReference type="ChEBI" id="CHEBI:58146"/>
        <dbReference type="ChEBI" id="CHEBI:456216"/>
        <dbReference type="EC" id="2.7.1.36"/>
    </reaction>
</comment>
<keyword evidence="4 14" id="KW-0963">Cytoplasm</keyword>
<evidence type="ECO:0000256" key="12">
    <source>
        <dbReference type="ARBA" id="ARBA00023229"/>
    </source>
</evidence>
<evidence type="ECO:0000256" key="1">
    <source>
        <dbReference type="ARBA" id="ARBA00004496"/>
    </source>
</evidence>
<dbReference type="SUPFAM" id="SSF55060">
    <property type="entry name" value="GHMP Kinase, C-terminal domain"/>
    <property type="match status" value="1"/>
</dbReference>
<evidence type="ECO:0000256" key="11">
    <source>
        <dbReference type="ARBA" id="ARBA00023098"/>
    </source>
</evidence>
<feature type="domain" description="GHMP kinase C-terminal" evidence="16">
    <location>
        <begin position="207"/>
        <end position="263"/>
    </location>
</feature>
<dbReference type="InterPro" id="IPR006204">
    <property type="entry name" value="GHMP_kinase_N_dom"/>
</dbReference>
<dbReference type="InterPro" id="IPR036554">
    <property type="entry name" value="GHMP_kinase_C_sf"/>
</dbReference>
<keyword evidence="9 14" id="KW-0067">ATP-binding</keyword>
<dbReference type="Gene3D" id="3.30.230.10">
    <property type="match status" value="1"/>
</dbReference>
<dbReference type="NCBIfam" id="TIGR00549">
    <property type="entry name" value="mevalon_kin"/>
    <property type="match status" value="1"/>
</dbReference>
<dbReference type="InterPro" id="IPR022937">
    <property type="entry name" value="Mevalonate_kinase_arc"/>
</dbReference>
<evidence type="ECO:0000259" key="16">
    <source>
        <dbReference type="Pfam" id="PF08544"/>
    </source>
</evidence>
<dbReference type="GO" id="GO:0005829">
    <property type="term" value="C:cytosol"/>
    <property type="evidence" value="ECO:0007669"/>
    <property type="project" value="TreeGrafter"/>
</dbReference>
<dbReference type="GO" id="GO:0005524">
    <property type="term" value="F:ATP binding"/>
    <property type="evidence" value="ECO:0007669"/>
    <property type="project" value="UniProtKB-UniRule"/>
</dbReference>
<gene>
    <name evidence="14 17" type="primary">mvk</name>
    <name evidence="17" type="ORF">ENP88_06430</name>
</gene>
<comment type="similarity">
    <text evidence="2 14">Belongs to the GHMP kinase family. Mevalonate kinase subfamily.</text>
</comment>
<dbReference type="InterPro" id="IPR013750">
    <property type="entry name" value="GHMP_kinase_C_dom"/>
</dbReference>
<dbReference type="HAMAP" id="MF_00217">
    <property type="entry name" value="Mevalonate_kinase"/>
    <property type="match status" value="1"/>
</dbReference>
<evidence type="ECO:0000256" key="2">
    <source>
        <dbReference type="ARBA" id="ARBA00006495"/>
    </source>
</evidence>
<dbReference type="Pfam" id="PF00288">
    <property type="entry name" value="GHMP_kinases_N"/>
    <property type="match status" value="1"/>
</dbReference>
<keyword evidence="12 14" id="KW-0414">Isoprene biosynthesis</keyword>
<keyword evidence="5 14" id="KW-0444">Lipid biosynthesis</keyword>
<protein>
    <recommendedName>
        <fullName evidence="3 14">Mevalonate kinase</fullName>
        <shortName evidence="14">MK</shortName>
        <shortName evidence="14">MVK</shortName>
        <ecNumber evidence="3 14">2.7.1.36</ecNumber>
    </recommendedName>
</protein>
<dbReference type="InterPro" id="IPR006205">
    <property type="entry name" value="Mev_gal_kin"/>
</dbReference>
<evidence type="ECO:0000256" key="14">
    <source>
        <dbReference type="HAMAP-Rule" id="MF_00217"/>
    </source>
</evidence>
<feature type="domain" description="GHMP kinase N-terminal" evidence="15">
    <location>
        <begin position="61"/>
        <end position="145"/>
    </location>
</feature>
<dbReference type="SUPFAM" id="SSF54211">
    <property type="entry name" value="Ribosomal protein S5 domain 2-like"/>
    <property type="match status" value="1"/>
</dbReference>
<evidence type="ECO:0000256" key="8">
    <source>
        <dbReference type="ARBA" id="ARBA00022777"/>
    </source>
</evidence>
<proteinExistence type="inferred from homology"/>
<comment type="subunit">
    <text evidence="14">Homodimer.</text>
</comment>
<evidence type="ECO:0000256" key="4">
    <source>
        <dbReference type="ARBA" id="ARBA00022490"/>
    </source>
</evidence>
<keyword evidence="8 14" id="KW-0418">Kinase</keyword>
<comment type="pathway">
    <text evidence="13 14">Isoprenoid biosynthesis; isopentenyl diphosphate biosynthesis via mevalonate pathway; isopentenyl diphosphate from (R)-mevalonate: step 1/3.</text>
</comment>
<evidence type="ECO:0000256" key="13">
    <source>
        <dbReference type="ARBA" id="ARBA00029438"/>
    </source>
</evidence>
<dbReference type="GO" id="GO:0004496">
    <property type="term" value="F:mevalonate kinase activity"/>
    <property type="evidence" value="ECO:0007669"/>
    <property type="project" value="UniProtKB-UniRule"/>
</dbReference>
<comment type="cofactor">
    <cofactor evidence="14">
        <name>Mg(2+)</name>
        <dbReference type="ChEBI" id="CHEBI:18420"/>
    </cofactor>
</comment>
<dbReference type="InterPro" id="IPR020568">
    <property type="entry name" value="Ribosomal_Su5_D2-typ_SF"/>
</dbReference>
<keyword evidence="10 14" id="KW-0460">Magnesium</keyword>
<accession>A0A7J2TKP2</accession>
<keyword evidence="11 14" id="KW-0443">Lipid metabolism</keyword>
<sequence>MIASAPGKIILFGEHAVVYSRHALVSAVNLRCRVEAKKSEDFRIISPLGITGLDFEVHPYVSYSIKRFCEILEIKGAEIRIESDIPIASGLGSSSAVTVATIKALSEEFNAGLSDEEIFEIARKVEIDVQGRGSGIDPFVSTFGGSWIFPKKKRVGISLDLFVIKLWERSTKKMIEKVADLRQRHSEIVERIFDAIDSITLKALECNLDELEELIKVNQSLLRALGVSSPEIDEIVANLEKEGFKVKITGAGGGGCLYGIFRGKMPKGSFLVKTNEEGVRVEDS</sequence>
<evidence type="ECO:0000256" key="3">
    <source>
        <dbReference type="ARBA" id="ARBA00012103"/>
    </source>
</evidence>
<dbReference type="PRINTS" id="PR00959">
    <property type="entry name" value="MEVGALKINASE"/>
</dbReference>
<evidence type="ECO:0000256" key="9">
    <source>
        <dbReference type="ARBA" id="ARBA00022840"/>
    </source>
</evidence>
<comment type="function">
    <text evidence="14">Catalyzes the phosphorylation of (R)-mevalonate (MVA) to (R)-mevalonate 5-phosphate (MVAP). Functions in the mevalonate (MVA) pathway leading to isopentenyl diphosphate (IPP), a key precursor for the biosynthesis of isoprenoid compounds such as archaeal membrane lipids.</text>
</comment>
<comment type="caution">
    <text evidence="14">Lacks conserved residue(s) required for the propagation of feature annotation.</text>
</comment>
<evidence type="ECO:0000313" key="17">
    <source>
        <dbReference type="EMBL" id="HEH35766.1"/>
    </source>
</evidence>
<name>A0A7J2TKP2_ARCFL</name>
<evidence type="ECO:0000256" key="10">
    <source>
        <dbReference type="ARBA" id="ARBA00022842"/>
    </source>
</evidence>
<dbReference type="EMBL" id="DSLA01000097">
    <property type="protein sequence ID" value="HEH35766.1"/>
    <property type="molecule type" value="Genomic_DNA"/>
</dbReference>
<dbReference type="PANTHER" id="PTHR43290">
    <property type="entry name" value="MEVALONATE KINASE"/>
    <property type="match status" value="1"/>
</dbReference>